<feature type="compositionally biased region" description="Basic and acidic residues" evidence="1">
    <location>
        <begin position="1233"/>
        <end position="1243"/>
    </location>
</feature>
<dbReference type="GO" id="GO:0042357">
    <property type="term" value="P:thiamine diphosphate metabolic process"/>
    <property type="evidence" value="ECO:0007669"/>
    <property type="project" value="TreeGrafter"/>
</dbReference>
<dbReference type="GO" id="GO:0000287">
    <property type="term" value="F:magnesium ion binding"/>
    <property type="evidence" value="ECO:0007669"/>
    <property type="project" value="TreeGrafter"/>
</dbReference>
<feature type="region of interest" description="Disordered" evidence="1">
    <location>
        <begin position="953"/>
        <end position="1065"/>
    </location>
</feature>
<evidence type="ECO:0000313" key="3">
    <source>
        <dbReference type="Proteomes" id="UP001497497"/>
    </source>
</evidence>
<feature type="region of interest" description="Disordered" evidence="1">
    <location>
        <begin position="1284"/>
        <end position="1327"/>
    </location>
</feature>
<gene>
    <name evidence="2" type="ORF">GSLYS_00000552001</name>
</gene>
<organism evidence="2 3">
    <name type="scientific">Lymnaea stagnalis</name>
    <name type="common">Great pond snail</name>
    <name type="synonym">Helix stagnalis</name>
    <dbReference type="NCBI Taxonomy" id="6523"/>
    <lineage>
        <taxon>Eukaryota</taxon>
        <taxon>Metazoa</taxon>
        <taxon>Spiralia</taxon>
        <taxon>Lophotrochozoa</taxon>
        <taxon>Mollusca</taxon>
        <taxon>Gastropoda</taxon>
        <taxon>Heterobranchia</taxon>
        <taxon>Euthyneura</taxon>
        <taxon>Panpulmonata</taxon>
        <taxon>Hygrophila</taxon>
        <taxon>Lymnaeoidea</taxon>
        <taxon>Lymnaeidae</taxon>
        <taxon>Lymnaea</taxon>
    </lineage>
</organism>
<protein>
    <submittedName>
        <fullName evidence="2">Uncharacterized protein</fullName>
    </submittedName>
</protein>
<comment type="caution">
    <text evidence="2">The sequence shown here is derived from an EMBL/GenBank/DDBJ whole genome shotgun (WGS) entry which is preliminary data.</text>
</comment>
<feature type="compositionally biased region" description="Basic and acidic residues" evidence="1">
    <location>
        <begin position="978"/>
        <end position="992"/>
    </location>
</feature>
<feature type="compositionally biased region" description="Acidic residues" evidence="1">
    <location>
        <begin position="429"/>
        <end position="440"/>
    </location>
</feature>
<feature type="region of interest" description="Disordered" evidence="1">
    <location>
        <begin position="668"/>
        <end position="782"/>
    </location>
</feature>
<dbReference type="PANTHER" id="PTHR14586">
    <property type="entry name" value="THIAMINE-TRIPHOSPHATASE"/>
    <property type="match status" value="1"/>
</dbReference>
<feature type="region of interest" description="Disordered" evidence="1">
    <location>
        <begin position="1232"/>
        <end position="1264"/>
    </location>
</feature>
<keyword evidence="3" id="KW-1185">Reference proteome</keyword>
<dbReference type="PANTHER" id="PTHR14586:SF1">
    <property type="entry name" value="THIAMINE-TRIPHOSPHATASE"/>
    <property type="match status" value="1"/>
</dbReference>
<dbReference type="GO" id="GO:0050333">
    <property type="term" value="F:thiamine triphosphate phosphatase activity"/>
    <property type="evidence" value="ECO:0007669"/>
    <property type="project" value="InterPro"/>
</dbReference>
<name>A0AAV2GZ11_LYMST</name>
<feature type="compositionally biased region" description="Polar residues" evidence="1">
    <location>
        <begin position="958"/>
        <end position="977"/>
    </location>
</feature>
<dbReference type="InterPro" id="IPR039582">
    <property type="entry name" value="THTPA"/>
</dbReference>
<feature type="region of interest" description="Disordered" evidence="1">
    <location>
        <begin position="423"/>
        <end position="453"/>
    </location>
</feature>
<feature type="compositionally biased region" description="Polar residues" evidence="1">
    <location>
        <begin position="703"/>
        <end position="734"/>
    </location>
</feature>
<proteinExistence type="predicted"/>
<feature type="compositionally biased region" description="Basic residues" evidence="1">
    <location>
        <begin position="1051"/>
        <end position="1062"/>
    </location>
</feature>
<dbReference type="EMBL" id="CAXITT010000005">
    <property type="protein sequence ID" value="CAL1526375.1"/>
    <property type="molecule type" value="Genomic_DNA"/>
</dbReference>
<evidence type="ECO:0000256" key="1">
    <source>
        <dbReference type="SAM" id="MobiDB-lite"/>
    </source>
</evidence>
<evidence type="ECO:0000313" key="2">
    <source>
        <dbReference type="EMBL" id="CAL1526375.1"/>
    </source>
</evidence>
<feature type="compositionally biased region" description="Low complexity" evidence="1">
    <location>
        <begin position="1293"/>
        <end position="1303"/>
    </location>
</feature>
<feature type="region of interest" description="Disordered" evidence="1">
    <location>
        <begin position="874"/>
        <end position="911"/>
    </location>
</feature>
<feature type="compositionally biased region" description="Low complexity" evidence="1">
    <location>
        <begin position="735"/>
        <end position="751"/>
    </location>
</feature>
<accession>A0AAV2GZ11</accession>
<feature type="compositionally biased region" description="Polar residues" evidence="1">
    <location>
        <begin position="678"/>
        <end position="692"/>
    </location>
</feature>
<dbReference type="SUPFAM" id="SSF55154">
    <property type="entry name" value="CYTH-like phosphatases"/>
    <property type="match status" value="1"/>
</dbReference>
<reference evidence="2 3" key="1">
    <citation type="submission" date="2024-04" db="EMBL/GenBank/DDBJ databases">
        <authorList>
            <consortium name="Genoscope - CEA"/>
            <person name="William W."/>
        </authorList>
    </citation>
    <scope>NUCLEOTIDE SEQUENCE [LARGE SCALE GENOMIC DNA]</scope>
</reference>
<feature type="compositionally biased region" description="Low complexity" evidence="1">
    <location>
        <begin position="1244"/>
        <end position="1254"/>
    </location>
</feature>
<feature type="compositionally biased region" description="Polar residues" evidence="1">
    <location>
        <begin position="1304"/>
        <end position="1327"/>
    </location>
</feature>
<dbReference type="Proteomes" id="UP001497497">
    <property type="component" value="Unassembled WGS sequence"/>
</dbReference>
<feature type="compositionally biased region" description="Polar residues" evidence="1">
    <location>
        <begin position="758"/>
        <end position="775"/>
    </location>
</feature>
<feature type="compositionally biased region" description="Basic residues" evidence="1">
    <location>
        <begin position="893"/>
        <end position="905"/>
    </location>
</feature>
<dbReference type="InterPro" id="IPR033469">
    <property type="entry name" value="CYTH-like_dom_sf"/>
</dbReference>
<sequence>MMDPGEADVHFVERSESVINRPQPRQLTLTRTTGGVQSGFSVVTTYFQSSSSSSGLDIESSTVVTSDIQNGSELNRSISGEYQRSEVNVEVDGIRETTLSTSDNVISSRVKTVYGRSSSGSTSSLDLEHKELLDGIQIGSDSAFGVDGEVEGLSGSEPRQRKISDSYYIKQTYQIGSAESSSLSVTAIQNVTFKSSKDVEIGAHSKGGPVEGIGAHSKGGPGEGIGAHIKGGPGEGAHYVERVEEIIPGDQPNTLGSPEDKTHVQFAWYDTNHKDADSAEKLKSARENVQQLIENSYMVSDISSVIDNDCMGPDAQRLDTESESSVDVLSTSDSKALQTTSQMSKISTVQSSSTIDATVSLSTYPSRPVDLSVFSSNRISPDRESPPRLTYSPGIAIRSYALEELAEKKSRRTPDILEAVAKSSRFDEESSQVDIDDGSSVDELPSGQTIPHLKKTDVSLIQSGKHSENSVRTSSTQDVGIFKLTKVQKVTLSDEHLLVNASDQSQARDAPDGQHNYVQETNKEEEDEMLDKLVDLESIQVGYRFHDVGMMQDVGGICNMAFDDSDESEVSLQTYSTDQSTFSLPSHGTASIYVSGSPRNTYSASEAASHILSPESGQTWQTVGNATQSNEQSSLYLQGSTVISSIQGGHGTTGLNSDLLQSQSELDGLPSDVHKQHSIQTTSGSQESSLRVSGTREAVVSATGATNQLSDEGPQSQMVQLEQTNTDQQYSLEPQSNSSVDQSVQQTSGSSEAVLNALGSSEAATLSTAPPQSETNKLEDKKSVNLAPIKNKADGKVKADVEIQSKEKEGVKEIHAKDISQAVIPVEDEDSQLSVNEFKLRQTHDSNTGTIQVKAQNINSQSSTLATETVTVTKTLEPTHQPGDKTEVPAKSSKSKSKKSKQKSRAHLDKENEAVAKVVKEASHPVQVSELSLNQVSSTAENVSVTIRATEAKGVSGKQDSVELTNKGTGNSSQIVENETKAGHDHTTDKSGGKSGSDNHAADNHSAAPGSKAKGKGKNRKNKGKTDIQTQNKEAVNVAHVKKEEDAPAKTKSKHSKHKKHLDKPGISEAAGQIAAESDQKVQEVQSTEQVTVSNILGTAGTADVQQAASLTGNVSTGDSVSSTVTEEQQGRVFVETEQRDRFSQVSSSEWVTIGKKLGSTGTTDIGQGASKQMSVSSEQQGKVLMETEQRDSVSQGLSSVTISSKLGSTASTDMEQGASIQISVSSEQQAKVLKETDQRDRVSQGSSSVTISSKLGSTAKSDMEQGAAIQMSVTSEQQAKVLKETEQMDRVSQGSSSVTISSKLGTTASTDMEQGASIQMSVSSEQQGKVLMETDQRDKFSQSSDVVTISNKYGSNVAADVHKGTLLQSPENYGKGIVESERSETTGRFSSAEHVATGDARLFTTTTVSGQAAVLQTLEGQGQLMTQDPKTSIPQTKVVSQTKSISVTRTTPPRPHIQVSRRFNVHNKFETVLKSMGAILNSDTLTLDVYYDTSDFDLTLSDCWLRTHNGKWQLHANFSKLLNTKTEDEYFESEEASVILATLKLIIRSGQPCESGSTSIASFVQKSGLKEFVRYRTVRKTYSLTDVTVDLEMPEYGFWVGNVTASILGRSNDAVNTIYTFWKKTGEFFIYNSKY</sequence>
<feature type="compositionally biased region" description="Basic residues" evidence="1">
    <location>
        <begin position="1013"/>
        <end position="1023"/>
    </location>
</feature>
<dbReference type="Gene3D" id="2.40.320.10">
    <property type="entry name" value="Hypothetical Protein Pfu-838710-001"/>
    <property type="match status" value="1"/>
</dbReference>